<keyword evidence="3" id="KW-1185">Reference proteome</keyword>
<evidence type="ECO:0000313" key="2">
    <source>
        <dbReference type="EMBL" id="KAB8039118.1"/>
    </source>
</evidence>
<accession>A0A6N6VTB4</accession>
<feature type="coiled-coil region" evidence="1">
    <location>
        <begin position="67"/>
        <end position="94"/>
    </location>
</feature>
<dbReference type="EMBL" id="WFLM01000003">
    <property type="protein sequence ID" value="KAB8039118.1"/>
    <property type="molecule type" value="Genomic_DNA"/>
</dbReference>
<dbReference type="Proteomes" id="UP000437748">
    <property type="component" value="Unassembled WGS sequence"/>
</dbReference>
<keyword evidence="1" id="KW-0175">Coiled coil</keyword>
<dbReference type="InterPro" id="IPR009057">
    <property type="entry name" value="Homeodomain-like_sf"/>
</dbReference>
<sequence length="121" mass="14144">MDKLKAVKKRFGYHEKREILEEHFNSGLSLSVLSRKHQIHPVTLYSWKRSLCMSDKDENQSTSPTNIEEILAENENLKKRNKHLEKAVSNLTIDNSILTDAIDIMKKNIQKKELLKQQKKS</sequence>
<dbReference type="GO" id="GO:0004803">
    <property type="term" value="F:transposase activity"/>
    <property type="evidence" value="ECO:0007669"/>
    <property type="project" value="InterPro"/>
</dbReference>
<dbReference type="OrthoDB" id="1495855at2"/>
<comment type="caution">
    <text evidence="2">The sequence shown here is derived from an EMBL/GenBank/DDBJ whole genome shotgun (WGS) entry which is preliminary data.</text>
</comment>
<evidence type="ECO:0000313" key="3">
    <source>
        <dbReference type="Proteomes" id="UP000437748"/>
    </source>
</evidence>
<dbReference type="Pfam" id="PF01527">
    <property type="entry name" value="HTH_Tnp_1"/>
    <property type="match status" value="1"/>
</dbReference>
<proteinExistence type="predicted"/>
<name>A0A6N6VTB4_9BACT</name>
<gene>
    <name evidence="2" type="ORF">GCL60_09695</name>
</gene>
<dbReference type="GO" id="GO:0003677">
    <property type="term" value="F:DNA binding"/>
    <property type="evidence" value="ECO:0007669"/>
    <property type="project" value="InterPro"/>
</dbReference>
<dbReference type="AlphaFoldDB" id="A0A6N6VTB4"/>
<dbReference type="InterPro" id="IPR002514">
    <property type="entry name" value="Transposase_8"/>
</dbReference>
<dbReference type="RefSeq" id="WP_153420517.1">
    <property type="nucleotide sequence ID" value="NZ_WFLM01000003.1"/>
</dbReference>
<protein>
    <submittedName>
        <fullName evidence="2">Transposase</fullName>
    </submittedName>
</protein>
<dbReference type="SUPFAM" id="SSF46689">
    <property type="entry name" value="Homeodomain-like"/>
    <property type="match status" value="1"/>
</dbReference>
<organism evidence="2 3">
    <name type="scientific">Silvanigrella paludirubra</name>
    <dbReference type="NCBI Taxonomy" id="2499159"/>
    <lineage>
        <taxon>Bacteria</taxon>
        <taxon>Pseudomonadati</taxon>
        <taxon>Bdellovibrionota</taxon>
        <taxon>Oligoflexia</taxon>
        <taxon>Silvanigrellales</taxon>
        <taxon>Silvanigrellaceae</taxon>
        <taxon>Silvanigrella</taxon>
    </lineage>
</organism>
<dbReference type="GO" id="GO:0006313">
    <property type="term" value="P:DNA transposition"/>
    <property type="evidence" value="ECO:0007669"/>
    <property type="project" value="InterPro"/>
</dbReference>
<reference evidence="2 3" key="1">
    <citation type="submission" date="2019-10" db="EMBL/GenBank/DDBJ databases">
        <title>New species of Slilvanegrellaceae.</title>
        <authorList>
            <person name="Pitt A."/>
            <person name="Hahn M.W."/>
        </authorList>
    </citation>
    <scope>NUCLEOTIDE SEQUENCE [LARGE SCALE GENOMIC DNA]</scope>
    <source>
        <strain evidence="2 3">SP-Ram-0.45-NSY-1</strain>
    </source>
</reference>
<evidence type="ECO:0000256" key="1">
    <source>
        <dbReference type="SAM" id="Coils"/>
    </source>
</evidence>